<evidence type="ECO:0000256" key="5">
    <source>
        <dbReference type="SAM" id="SignalP"/>
    </source>
</evidence>
<dbReference type="CDD" id="cd06781">
    <property type="entry name" value="cpPDZ_BsHtra-like"/>
    <property type="match status" value="1"/>
</dbReference>
<proteinExistence type="inferred from homology"/>
<feature type="domain" description="PDZ" evidence="6">
    <location>
        <begin position="270"/>
        <end position="344"/>
    </location>
</feature>
<evidence type="ECO:0000256" key="4">
    <source>
        <dbReference type="ARBA" id="ARBA00022825"/>
    </source>
</evidence>
<dbReference type="Pfam" id="PF13365">
    <property type="entry name" value="Trypsin_2"/>
    <property type="match status" value="1"/>
</dbReference>
<evidence type="ECO:0000256" key="1">
    <source>
        <dbReference type="ARBA" id="ARBA00010541"/>
    </source>
</evidence>
<dbReference type="InterPro" id="IPR051201">
    <property type="entry name" value="Chloro_Bact_Ser_Proteases"/>
</dbReference>
<sequence length="385" mass="39941">MNTSKSKWLLSTVGAGVLGSALTLGAVTNTDILKQDSGTRAAVQSDNTAPYNVQTTGSTSQSTLSDMVADASKAIVGVDNYQSAGNRFAGSSESQKVGTGSGVVFKTEGSDAYIITNNHVIEDASKIGITTASGKETEAVLVGTDPLTDLAVLKMDKKYAEGTLAYGDSEQLRAGDAVVAIGNPLGLDFSGTVTQGIVSAPTRSIDVDTSAGKWEMDVIQTDAAINPGNSGGALLNASGELIGINSLKIAQNGVEGLGFAIPSNDVKPLVEKLMKDGKITRPYIGVGLVDLADVPEMYVRDIPDSVKGGVMVGNVDPDSPAGKAGFREEDVITEVNGKAIDSSTALRKILYTDLKVGDQAKFTIYREGKQQVVNITLTSNADVKK</sequence>
<dbReference type="Pfam" id="PF13180">
    <property type="entry name" value="PDZ_2"/>
    <property type="match status" value="1"/>
</dbReference>
<dbReference type="SMART" id="SM00228">
    <property type="entry name" value="PDZ"/>
    <property type="match status" value="1"/>
</dbReference>
<dbReference type="Proteomes" id="UP001303532">
    <property type="component" value="Chromosome"/>
</dbReference>
<protein>
    <submittedName>
        <fullName evidence="7">Trypsin-like peptidase domain-containing protein</fullName>
    </submittedName>
</protein>
<name>A0ABZ0KW88_9BACL</name>
<keyword evidence="8" id="KW-1185">Reference proteome</keyword>
<evidence type="ECO:0000313" key="7">
    <source>
        <dbReference type="EMBL" id="WOV84153.1"/>
    </source>
</evidence>
<dbReference type="PANTHER" id="PTHR43343">
    <property type="entry name" value="PEPTIDASE S12"/>
    <property type="match status" value="1"/>
</dbReference>
<keyword evidence="5" id="KW-0732">Signal</keyword>
<comment type="similarity">
    <text evidence="1">Belongs to the peptidase S1C family.</text>
</comment>
<keyword evidence="2" id="KW-0645">Protease</keyword>
<dbReference type="InterPro" id="IPR001478">
    <property type="entry name" value="PDZ"/>
</dbReference>
<evidence type="ECO:0000256" key="3">
    <source>
        <dbReference type="ARBA" id="ARBA00022801"/>
    </source>
</evidence>
<dbReference type="RefSeq" id="WP_323691810.1">
    <property type="nucleotide sequence ID" value="NZ_CP116341.1"/>
</dbReference>
<gene>
    <name evidence="7" type="ORF">PGH26_14995</name>
</gene>
<dbReference type="InterPro" id="IPR001940">
    <property type="entry name" value="Peptidase_S1C"/>
</dbReference>
<dbReference type="PROSITE" id="PS50106">
    <property type="entry name" value="PDZ"/>
    <property type="match status" value="1"/>
</dbReference>
<dbReference type="InterPro" id="IPR009003">
    <property type="entry name" value="Peptidase_S1_PA"/>
</dbReference>
<feature type="chain" id="PRO_5045820078" evidence="5">
    <location>
        <begin position="27"/>
        <end position="385"/>
    </location>
</feature>
<dbReference type="PRINTS" id="PR00834">
    <property type="entry name" value="PROTEASES2C"/>
</dbReference>
<reference evidence="7 8" key="1">
    <citation type="submission" date="2023-01" db="EMBL/GenBank/DDBJ databases">
        <title>Sporosarcina sp. nov., isolated from Korean tranditional fermented seafood 'Jeotgal'.</title>
        <authorList>
            <person name="Yang A.-I."/>
        </authorList>
    </citation>
    <scope>NUCLEOTIDE SEQUENCE [LARGE SCALE GENOMIC DNA]</scope>
    <source>
        <strain evidence="7 8">B2O-1</strain>
    </source>
</reference>
<organism evidence="7 8">
    <name type="scientific">Sporosarcina jeotgali</name>
    <dbReference type="NCBI Taxonomy" id="3020056"/>
    <lineage>
        <taxon>Bacteria</taxon>
        <taxon>Bacillati</taxon>
        <taxon>Bacillota</taxon>
        <taxon>Bacilli</taxon>
        <taxon>Bacillales</taxon>
        <taxon>Caryophanaceae</taxon>
        <taxon>Sporosarcina</taxon>
    </lineage>
</organism>
<dbReference type="InterPro" id="IPR043504">
    <property type="entry name" value="Peptidase_S1_PA_chymotrypsin"/>
</dbReference>
<dbReference type="SUPFAM" id="SSF50494">
    <property type="entry name" value="Trypsin-like serine proteases"/>
    <property type="match status" value="1"/>
</dbReference>
<evidence type="ECO:0000259" key="6">
    <source>
        <dbReference type="PROSITE" id="PS50106"/>
    </source>
</evidence>
<dbReference type="Gene3D" id="2.40.10.10">
    <property type="entry name" value="Trypsin-like serine proteases"/>
    <property type="match status" value="2"/>
</dbReference>
<keyword evidence="4" id="KW-0720">Serine protease</keyword>
<dbReference type="SUPFAM" id="SSF50156">
    <property type="entry name" value="PDZ domain-like"/>
    <property type="match status" value="1"/>
</dbReference>
<dbReference type="PANTHER" id="PTHR43343:SF3">
    <property type="entry name" value="PROTEASE DO-LIKE 8, CHLOROPLASTIC"/>
    <property type="match status" value="1"/>
</dbReference>
<dbReference type="EMBL" id="CP116341">
    <property type="protein sequence ID" value="WOV84153.1"/>
    <property type="molecule type" value="Genomic_DNA"/>
</dbReference>
<evidence type="ECO:0000313" key="8">
    <source>
        <dbReference type="Proteomes" id="UP001303532"/>
    </source>
</evidence>
<dbReference type="InterPro" id="IPR036034">
    <property type="entry name" value="PDZ_sf"/>
</dbReference>
<feature type="signal peptide" evidence="5">
    <location>
        <begin position="1"/>
        <end position="26"/>
    </location>
</feature>
<evidence type="ECO:0000256" key="2">
    <source>
        <dbReference type="ARBA" id="ARBA00022670"/>
    </source>
</evidence>
<accession>A0ABZ0KW88</accession>
<dbReference type="Gene3D" id="2.30.42.10">
    <property type="match status" value="1"/>
</dbReference>
<keyword evidence="3" id="KW-0378">Hydrolase</keyword>